<accession>A0A1F6A3W0</accession>
<dbReference type="STRING" id="1798381.A2721_02470"/>
<comment type="caution">
    <text evidence="1">The sequence shown here is derived from an EMBL/GenBank/DDBJ whole genome shotgun (WGS) entry which is preliminary data.</text>
</comment>
<evidence type="ECO:0000313" key="2">
    <source>
        <dbReference type="Proteomes" id="UP000177871"/>
    </source>
</evidence>
<dbReference type="EMBL" id="MFJK01000007">
    <property type="protein sequence ID" value="OGG19371.1"/>
    <property type="molecule type" value="Genomic_DNA"/>
</dbReference>
<evidence type="ECO:0000313" key="1">
    <source>
        <dbReference type="EMBL" id="OGG19371.1"/>
    </source>
</evidence>
<protein>
    <submittedName>
        <fullName evidence="1">Uncharacterized protein</fullName>
    </submittedName>
</protein>
<gene>
    <name evidence="1" type="ORF">A2721_02470</name>
</gene>
<proteinExistence type="predicted"/>
<reference evidence="1 2" key="1">
    <citation type="journal article" date="2016" name="Nat. Commun.">
        <title>Thousands of microbial genomes shed light on interconnected biogeochemical processes in an aquifer system.</title>
        <authorList>
            <person name="Anantharaman K."/>
            <person name="Brown C.T."/>
            <person name="Hug L.A."/>
            <person name="Sharon I."/>
            <person name="Castelle C.J."/>
            <person name="Probst A.J."/>
            <person name="Thomas B.C."/>
            <person name="Singh A."/>
            <person name="Wilkins M.J."/>
            <person name="Karaoz U."/>
            <person name="Brodie E.L."/>
            <person name="Williams K.H."/>
            <person name="Hubbard S.S."/>
            <person name="Banfield J.F."/>
        </authorList>
    </citation>
    <scope>NUCLEOTIDE SEQUENCE [LARGE SCALE GENOMIC DNA]</scope>
</reference>
<sequence>MPEGINTYWQFMSGAGGYETRQVVEPWDGYRVGVTDCPKDVYGEGRLYTVTSALAVKTLEAGGKLLPPVLHREHGVRTHKGLGLPLVSRFFECLIGPDILGGKDYFLWMGHQIDPEQFRIENMIASMGPDVSQRIASLFFDPKSDLDRRPLFLGQQVEQIIKLRGQGESLANYPELWARAEEILGGLAQLTGLRSGWYILLRESLLGEKGDRLAMDPFAIKLLLELVLEAGLESKKHDGPSQAVVLEIDTKRLFSQTGGGRLYPVLFDNRDPLKTVPAVSIGPEAVVRVLAANPAALRSTVFEVVSIEELDKKNFLGHSRPSDFDVNELDPSNPCCSLRYSLKPDEQVQRWRDQRGALDSVSLVKLWREHLMAGRIAPLQPIYPGQFGSESLDQFLLHVFGPEIITGDSDRDWDLYGGAFSRFELSRLVLPGIIKGH</sequence>
<dbReference type="AlphaFoldDB" id="A0A1F6A3W0"/>
<organism evidence="1 2">
    <name type="scientific">Candidatus Gottesmanbacteria bacterium RIFCSPHIGHO2_01_FULL_47_48</name>
    <dbReference type="NCBI Taxonomy" id="1798381"/>
    <lineage>
        <taxon>Bacteria</taxon>
        <taxon>Candidatus Gottesmaniibacteriota</taxon>
    </lineage>
</organism>
<dbReference type="Proteomes" id="UP000177871">
    <property type="component" value="Unassembled WGS sequence"/>
</dbReference>
<name>A0A1F6A3W0_9BACT</name>